<name>A0A7S2XNL5_9STRA</name>
<reference evidence="4" key="1">
    <citation type="submission" date="2021-01" db="EMBL/GenBank/DDBJ databases">
        <authorList>
            <person name="Corre E."/>
            <person name="Pelletier E."/>
            <person name="Niang G."/>
            <person name="Scheremetjew M."/>
            <person name="Finn R."/>
            <person name="Kale V."/>
            <person name="Holt S."/>
            <person name="Cochrane G."/>
            <person name="Meng A."/>
            <person name="Brown T."/>
            <person name="Cohen L."/>
        </authorList>
    </citation>
    <scope>NUCLEOTIDE SEQUENCE</scope>
    <source>
        <strain evidence="4">CCMP2084</strain>
    </source>
</reference>
<evidence type="ECO:0000256" key="1">
    <source>
        <dbReference type="SAM" id="Coils"/>
    </source>
</evidence>
<sequence length="607" mass="70357">MRILQASLCLLVLMPTRATEAFAFPQQTSHPSLLFVGHGRIPRSSMLEVPSRSHTFGYSSSLRVSAEDVDNLEEMTVDVDVDVEELLYTVNQLKGDVSEASERTALAEENVLSLQQRVEEAQAELEAKELEIKESSDFWSMEKAKLMAKVAEFTGLLQNKDVELDRLNKANPELVALQEALQKEVQELKMALVEAERTLEEEREAATEMQERLFKAEDNLEFEQNRFQKEKKELADRIQEEKTKLGNVKAQFQKEQTQFEQERAELKKKVQEEIARLTDVKGQLEQEQIRFTDTKNELEQTIADQTNQLQQTQKELKSERNRFAEGRAELERKVTEEKAKLSKTEQELKSEKKRFKREKDDLVMRIGFEKQKLSKLEQDLENEQTRFLNEKTAMNTRLQEETQRLEEVEAELESETLRFTEEKDVLEETIEEGNRVRTLKARQMSERFKQIRAEMTSLLVQAKKDARSDERRLKEKYEGKIAERNSAVAQLEGDLVAASVAMEESKNKLQMVMAEKQLALQEQVQMEKRFVATIAKSNQQILTLTGTVSNLQTEISVRDEKIEQYETSFRQLIGLSAKLAKQRLRKRGARVVQKLARQKRDDDDDSV</sequence>
<feature type="chain" id="PRO_5031295057" evidence="3">
    <location>
        <begin position="22"/>
        <end position="607"/>
    </location>
</feature>
<dbReference type="AlphaFoldDB" id="A0A7S2XNL5"/>
<feature type="signal peptide" evidence="3">
    <location>
        <begin position="1"/>
        <end position="21"/>
    </location>
</feature>
<protein>
    <submittedName>
        <fullName evidence="4">Uncharacterized protein</fullName>
    </submittedName>
</protein>
<feature type="region of interest" description="Disordered" evidence="2">
    <location>
        <begin position="316"/>
        <end position="354"/>
    </location>
</feature>
<feature type="coiled-coil region" evidence="1">
    <location>
        <begin position="488"/>
        <end position="522"/>
    </location>
</feature>
<feature type="coiled-coil region" evidence="1">
    <location>
        <begin position="90"/>
        <end position="138"/>
    </location>
</feature>
<feature type="compositionally biased region" description="Basic and acidic residues" evidence="2">
    <location>
        <begin position="316"/>
        <end position="350"/>
    </location>
</feature>
<accession>A0A7S2XNL5</accession>
<evidence type="ECO:0000313" key="4">
    <source>
        <dbReference type="EMBL" id="CAD9819094.1"/>
    </source>
</evidence>
<evidence type="ECO:0000256" key="2">
    <source>
        <dbReference type="SAM" id="MobiDB-lite"/>
    </source>
</evidence>
<gene>
    <name evidence="4" type="ORF">ASEP1449_LOCUS10926</name>
</gene>
<evidence type="ECO:0000256" key="3">
    <source>
        <dbReference type="SAM" id="SignalP"/>
    </source>
</evidence>
<organism evidence="4">
    <name type="scientific">Attheya septentrionalis</name>
    <dbReference type="NCBI Taxonomy" id="420275"/>
    <lineage>
        <taxon>Eukaryota</taxon>
        <taxon>Sar</taxon>
        <taxon>Stramenopiles</taxon>
        <taxon>Ochrophyta</taxon>
        <taxon>Bacillariophyta</taxon>
        <taxon>Coscinodiscophyceae</taxon>
        <taxon>Chaetocerotophycidae</taxon>
        <taxon>Chaetocerotales</taxon>
        <taxon>Attheyaceae</taxon>
        <taxon>Attheya</taxon>
    </lineage>
</organism>
<keyword evidence="3" id="KW-0732">Signal</keyword>
<dbReference type="EMBL" id="HBHQ01016349">
    <property type="protein sequence ID" value="CAD9819094.1"/>
    <property type="molecule type" value="Transcribed_RNA"/>
</dbReference>
<proteinExistence type="predicted"/>
<keyword evidence="1" id="KW-0175">Coiled coil</keyword>